<keyword evidence="6 8" id="KW-0648">Protein biosynthesis</keyword>
<dbReference type="InterPro" id="IPR036477">
    <property type="entry name" value="Formyl_transf_N_sf"/>
</dbReference>
<dbReference type="PANTHER" id="PTHR11138">
    <property type="entry name" value="METHIONYL-TRNA FORMYLTRANSFERASE"/>
    <property type="match status" value="1"/>
</dbReference>
<dbReference type="PROSITE" id="PS00373">
    <property type="entry name" value="GART"/>
    <property type="match status" value="1"/>
</dbReference>
<evidence type="ECO:0000256" key="2">
    <source>
        <dbReference type="ARBA" id="ARBA00010699"/>
    </source>
</evidence>
<evidence type="ECO:0000256" key="4">
    <source>
        <dbReference type="ARBA" id="ARBA00016014"/>
    </source>
</evidence>
<evidence type="ECO:0000256" key="8">
    <source>
        <dbReference type="HAMAP-Rule" id="MF_00182"/>
    </source>
</evidence>
<feature type="binding site" evidence="8">
    <location>
        <begin position="113"/>
        <end position="116"/>
    </location>
    <ligand>
        <name>(6S)-5,6,7,8-tetrahydrofolate</name>
        <dbReference type="ChEBI" id="CHEBI:57453"/>
    </ligand>
</feature>
<dbReference type="CDD" id="cd08704">
    <property type="entry name" value="Met_tRNA_FMT_C"/>
    <property type="match status" value="1"/>
</dbReference>
<comment type="catalytic activity">
    <reaction evidence="7 8">
        <text>L-methionyl-tRNA(fMet) + (6R)-10-formyltetrahydrofolate = N-formyl-L-methionyl-tRNA(fMet) + (6S)-5,6,7,8-tetrahydrofolate + H(+)</text>
        <dbReference type="Rhea" id="RHEA:24380"/>
        <dbReference type="Rhea" id="RHEA-COMP:9952"/>
        <dbReference type="Rhea" id="RHEA-COMP:9953"/>
        <dbReference type="ChEBI" id="CHEBI:15378"/>
        <dbReference type="ChEBI" id="CHEBI:57453"/>
        <dbReference type="ChEBI" id="CHEBI:78530"/>
        <dbReference type="ChEBI" id="CHEBI:78844"/>
        <dbReference type="ChEBI" id="CHEBI:195366"/>
        <dbReference type="EC" id="2.1.2.9"/>
    </reaction>
</comment>
<reference evidence="12" key="1">
    <citation type="submission" date="2017-05" db="EMBL/GenBank/DDBJ databases">
        <authorList>
            <person name="Kirkegaard R."/>
            <person name="Mcilroy J S."/>
        </authorList>
    </citation>
    <scope>NUCLEOTIDE SEQUENCE [LARGE SCALE GENOMIC DNA]</scope>
</reference>
<dbReference type="GO" id="GO:0005829">
    <property type="term" value="C:cytosol"/>
    <property type="evidence" value="ECO:0007669"/>
    <property type="project" value="TreeGrafter"/>
</dbReference>
<evidence type="ECO:0000256" key="1">
    <source>
        <dbReference type="ARBA" id="ARBA00002606"/>
    </source>
</evidence>
<gene>
    <name evidence="8 11" type="primary">fmt</name>
    <name evidence="11" type="ORF">CFX1CAM_1549</name>
</gene>
<dbReference type="InterPro" id="IPR001555">
    <property type="entry name" value="GART_AS"/>
</dbReference>
<sequence length="310" mass="34094">MGGMDKRIVFMGSPDFAVPALQALAKNWSIVGVVTQPDRPAGRGRKLQPPIVKVLAHELQLPIFQPKTLRETAAIDLIRKLAPDVIVVVAFGQILKQDVLAIPSYGCINVHASLLPRWRGAAPIQAAILHDEITGVTIMQMDEGLDTGPILSQRSVPIQHEMTAGDLSVALAQMGAELLIDTLPLYFDGAIKPRAQVDAEATQAPRLVKADGELDFNRPAEYLTRQIRAFNPWPGSFFYLEGVQIRVFRAQALVQKQAVPGKRYIIDSQPALGTRKGMLVLSEVQAAGKKRMSGREFLRGTHNWIEDQED</sequence>
<evidence type="ECO:0000313" key="11">
    <source>
        <dbReference type="EMBL" id="SMX54614.1"/>
    </source>
</evidence>
<dbReference type="InterPro" id="IPR041711">
    <property type="entry name" value="Met-tRNA-FMT_N"/>
</dbReference>
<keyword evidence="5 8" id="KW-0808">Transferase</keyword>
<dbReference type="SUPFAM" id="SSF50486">
    <property type="entry name" value="FMT C-terminal domain-like"/>
    <property type="match status" value="1"/>
</dbReference>
<dbReference type="SUPFAM" id="SSF53328">
    <property type="entry name" value="Formyltransferase"/>
    <property type="match status" value="1"/>
</dbReference>
<keyword evidence="12" id="KW-1185">Reference proteome</keyword>
<dbReference type="KEGG" id="abat:CFX1CAM_1549"/>
<dbReference type="NCBIfam" id="TIGR00460">
    <property type="entry name" value="fmt"/>
    <property type="match status" value="1"/>
</dbReference>
<evidence type="ECO:0000256" key="6">
    <source>
        <dbReference type="ARBA" id="ARBA00022917"/>
    </source>
</evidence>
<comment type="function">
    <text evidence="1 8">Attaches a formyl group to the free amino group of methionyl-tRNA(fMet). The formyl group appears to play a dual role in the initiator identity of N-formylmethionyl-tRNA by promoting its recognition by IF2 and preventing the misappropriation of this tRNA by the elongation apparatus.</text>
</comment>
<feature type="domain" description="Formyl transferase N-terminal" evidence="9">
    <location>
        <begin position="6"/>
        <end position="182"/>
    </location>
</feature>
<dbReference type="Proteomes" id="UP000195514">
    <property type="component" value="Chromosome I"/>
</dbReference>
<dbReference type="InterPro" id="IPR005794">
    <property type="entry name" value="Fmt"/>
</dbReference>
<dbReference type="InterPro" id="IPR002376">
    <property type="entry name" value="Formyl_transf_N"/>
</dbReference>
<evidence type="ECO:0000259" key="9">
    <source>
        <dbReference type="Pfam" id="PF00551"/>
    </source>
</evidence>
<name>A0A1Y6K4S2_9CHLR</name>
<dbReference type="EC" id="2.1.2.9" evidence="3 8"/>
<protein>
    <recommendedName>
        <fullName evidence="4 8">Methionyl-tRNA formyltransferase</fullName>
        <ecNumber evidence="3 8">2.1.2.9</ecNumber>
    </recommendedName>
</protein>
<dbReference type="PANTHER" id="PTHR11138:SF5">
    <property type="entry name" value="METHIONYL-TRNA FORMYLTRANSFERASE, MITOCHONDRIAL"/>
    <property type="match status" value="1"/>
</dbReference>
<proteinExistence type="inferred from homology"/>
<feature type="domain" description="Formyl transferase C-terminal" evidence="10">
    <location>
        <begin position="207"/>
        <end position="300"/>
    </location>
</feature>
<organism evidence="11 12">
    <name type="scientific">Candidatus Brevifilum fermentans</name>
    <dbReference type="NCBI Taxonomy" id="1986204"/>
    <lineage>
        <taxon>Bacteria</taxon>
        <taxon>Bacillati</taxon>
        <taxon>Chloroflexota</taxon>
        <taxon>Anaerolineae</taxon>
        <taxon>Anaerolineales</taxon>
        <taxon>Anaerolineaceae</taxon>
        <taxon>Candidatus Brevifilum</taxon>
    </lineage>
</organism>
<evidence type="ECO:0000256" key="5">
    <source>
        <dbReference type="ARBA" id="ARBA00022679"/>
    </source>
</evidence>
<evidence type="ECO:0000256" key="7">
    <source>
        <dbReference type="ARBA" id="ARBA00048558"/>
    </source>
</evidence>
<dbReference type="HAMAP" id="MF_00182">
    <property type="entry name" value="Formyl_trans"/>
    <property type="match status" value="1"/>
</dbReference>
<evidence type="ECO:0000259" key="10">
    <source>
        <dbReference type="Pfam" id="PF02911"/>
    </source>
</evidence>
<dbReference type="InterPro" id="IPR011034">
    <property type="entry name" value="Formyl_transferase-like_C_sf"/>
</dbReference>
<dbReference type="InterPro" id="IPR037022">
    <property type="entry name" value="Formyl_trans_C_sf"/>
</dbReference>
<dbReference type="Gene3D" id="3.10.25.10">
    <property type="entry name" value="Formyl transferase, C-terminal domain"/>
    <property type="match status" value="1"/>
</dbReference>
<evidence type="ECO:0000313" key="12">
    <source>
        <dbReference type="Proteomes" id="UP000195514"/>
    </source>
</evidence>
<comment type="similarity">
    <text evidence="2 8">Belongs to the Fmt family.</text>
</comment>
<evidence type="ECO:0000256" key="3">
    <source>
        <dbReference type="ARBA" id="ARBA00012261"/>
    </source>
</evidence>
<accession>A0A1Y6K4S2</accession>
<dbReference type="CDD" id="cd08646">
    <property type="entry name" value="FMT_core_Met-tRNA-FMT_N"/>
    <property type="match status" value="1"/>
</dbReference>
<dbReference type="GO" id="GO:0004479">
    <property type="term" value="F:methionyl-tRNA formyltransferase activity"/>
    <property type="evidence" value="ECO:0007669"/>
    <property type="project" value="UniProtKB-UniRule"/>
</dbReference>
<dbReference type="AlphaFoldDB" id="A0A1Y6K4S2"/>
<dbReference type="InterPro" id="IPR044135">
    <property type="entry name" value="Met-tRNA-FMT_C"/>
</dbReference>
<dbReference type="InterPro" id="IPR005793">
    <property type="entry name" value="Formyl_trans_C"/>
</dbReference>
<dbReference type="EMBL" id="LT859958">
    <property type="protein sequence ID" value="SMX54614.1"/>
    <property type="molecule type" value="Genomic_DNA"/>
</dbReference>
<dbReference type="Pfam" id="PF00551">
    <property type="entry name" value="Formyl_trans_N"/>
    <property type="match status" value="1"/>
</dbReference>
<dbReference type="Pfam" id="PF02911">
    <property type="entry name" value="Formyl_trans_C"/>
    <property type="match status" value="1"/>
</dbReference>
<dbReference type="Gene3D" id="3.40.50.170">
    <property type="entry name" value="Formyl transferase, N-terminal domain"/>
    <property type="match status" value="1"/>
</dbReference>